<comment type="caution">
    <text evidence="2">The sequence shown here is derived from an EMBL/GenBank/DDBJ whole genome shotgun (WGS) entry which is preliminary data.</text>
</comment>
<dbReference type="EMBL" id="JAVFHQ010000017">
    <property type="protein sequence ID" value="KAK4545843.1"/>
    <property type="molecule type" value="Genomic_DNA"/>
</dbReference>
<reference evidence="2 3" key="1">
    <citation type="submission" date="2021-11" db="EMBL/GenBank/DDBJ databases">
        <title>Black yeast isolated from Biological Soil Crust.</title>
        <authorList>
            <person name="Kurbessoian T."/>
        </authorList>
    </citation>
    <scope>NUCLEOTIDE SEQUENCE [LARGE SCALE GENOMIC DNA]</scope>
    <source>
        <strain evidence="2 3">CCFEE 5522</strain>
    </source>
</reference>
<sequence length="192" mass="21186">MFRTTFTNTVTTPIPPDVNPDIVIELLHNHRFLITMSPIVTRHSPATDGQEAGGKITYDVWEDIDLLPFGWWKHEIHFTAAFTDKLNGEISWVEAPLGFSSKADYTVRAARQEDYDAGVYADSDGGGGAMVLEEAIETSCSVVFKPFVEMTMVPVRQKMHAQVVERAWEIEYGGGGGPWGNGEGPDGRSARP</sequence>
<evidence type="ECO:0000313" key="3">
    <source>
        <dbReference type="Proteomes" id="UP001324427"/>
    </source>
</evidence>
<evidence type="ECO:0000313" key="2">
    <source>
        <dbReference type="EMBL" id="KAK4545843.1"/>
    </source>
</evidence>
<evidence type="ECO:0000259" key="1">
    <source>
        <dbReference type="Pfam" id="PF23155"/>
    </source>
</evidence>
<keyword evidence="3" id="KW-1185">Reference proteome</keyword>
<feature type="domain" description="DUF7053" evidence="1">
    <location>
        <begin position="4"/>
        <end position="167"/>
    </location>
</feature>
<organism evidence="2 3">
    <name type="scientific">Oleoguttula mirabilis</name>
    <dbReference type="NCBI Taxonomy" id="1507867"/>
    <lineage>
        <taxon>Eukaryota</taxon>
        <taxon>Fungi</taxon>
        <taxon>Dikarya</taxon>
        <taxon>Ascomycota</taxon>
        <taxon>Pezizomycotina</taxon>
        <taxon>Dothideomycetes</taxon>
        <taxon>Dothideomycetidae</taxon>
        <taxon>Mycosphaerellales</taxon>
        <taxon>Teratosphaeriaceae</taxon>
        <taxon>Oleoguttula</taxon>
    </lineage>
</organism>
<dbReference type="Pfam" id="PF23155">
    <property type="entry name" value="DUF7053"/>
    <property type="match status" value="1"/>
</dbReference>
<gene>
    <name evidence="2" type="ORF">LTR36_002407</name>
</gene>
<dbReference type="AlphaFoldDB" id="A0AAV9JLQ8"/>
<proteinExistence type="predicted"/>
<dbReference type="PANTHER" id="PTHR38117:SF1">
    <property type="entry name" value="DUF3074 DOMAIN-CONTAINING PROTEIN"/>
    <property type="match status" value="1"/>
</dbReference>
<dbReference type="PANTHER" id="PTHR38117">
    <property type="entry name" value="NACHT AND WD40 DOMAIN PROTEIN"/>
    <property type="match status" value="1"/>
</dbReference>
<accession>A0AAV9JLQ8</accession>
<name>A0AAV9JLQ8_9PEZI</name>
<protein>
    <recommendedName>
        <fullName evidence="1">DUF7053 domain-containing protein</fullName>
    </recommendedName>
</protein>
<dbReference type="Proteomes" id="UP001324427">
    <property type="component" value="Unassembled WGS sequence"/>
</dbReference>
<dbReference type="InterPro" id="IPR055481">
    <property type="entry name" value="DUF7053"/>
</dbReference>